<dbReference type="Proteomes" id="UP000054558">
    <property type="component" value="Unassembled WGS sequence"/>
</dbReference>
<gene>
    <name evidence="7" type="ORF">KFL_001780100</name>
</gene>
<dbReference type="AlphaFoldDB" id="A0A1Y1HZS0"/>
<dbReference type="GO" id="GO:0006508">
    <property type="term" value="P:proteolysis"/>
    <property type="evidence" value="ECO:0007669"/>
    <property type="project" value="UniProtKB-KW"/>
</dbReference>
<keyword evidence="2" id="KW-0645">Protease</keyword>
<sequence length="292" mass="29545">MKRISLTPTILCAALFLSLSVNQALAACSGTCIDTTQCANKGGTSTAGLCPGAANIQCCTPKSCTANGQTGTCKDISTCSGTKTAGLCPGPYNIQCCTSGYGTCSVNGQAGTCKDTAQCTGTHTPGYCPGPSNIQCCTASTPSSGGGSSIVTWGRTQVGKVPYSWGGGHGGSPGPTHGCCSTGPTCGYHGPQPCPASSTTGFDCSGFTRWAVWKARGSDVLGSGGTSGQEARLGGKQVTRAQLQPGDLIFYGPVGSTYHTAIYVGSTQLEAPETGQMVSEKAFRAGDRYYRV</sequence>
<dbReference type="GO" id="GO:0008234">
    <property type="term" value="F:cysteine-type peptidase activity"/>
    <property type="evidence" value="ECO:0007669"/>
    <property type="project" value="UniProtKB-KW"/>
</dbReference>
<dbReference type="OMA" id="CCIKRED"/>
<evidence type="ECO:0000256" key="1">
    <source>
        <dbReference type="ARBA" id="ARBA00007074"/>
    </source>
</evidence>
<keyword evidence="8" id="KW-1185">Reference proteome</keyword>
<dbReference type="PANTHER" id="PTHR47053">
    <property type="entry name" value="MUREIN DD-ENDOPEPTIDASE MEPH-RELATED"/>
    <property type="match status" value="1"/>
</dbReference>
<dbReference type="InterPro" id="IPR051202">
    <property type="entry name" value="Peptidase_C40"/>
</dbReference>
<dbReference type="InterPro" id="IPR000064">
    <property type="entry name" value="NLP_P60_dom"/>
</dbReference>
<protein>
    <recommendedName>
        <fullName evidence="6">NlpC/P60 domain-containing protein</fullName>
    </recommendedName>
</protein>
<dbReference type="EMBL" id="DF237127">
    <property type="protein sequence ID" value="GAQ84155.1"/>
    <property type="molecule type" value="Genomic_DNA"/>
</dbReference>
<evidence type="ECO:0000256" key="5">
    <source>
        <dbReference type="SAM" id="SignalP"/>
    </source>
</evidence>
<dbReference type="OrthoDB" id="2251794at2759"/>
<evidence type="ECO:0000313" key="7">
    <source>
        <dbReference type="EMBL" id="GAQ84155.1"/>
    </source>
</evidence>
<reference evidence="7 8" key="1">
    <citation type="journal article" date="2014" name="Nat. Commun.">
        <title>Klebsormidium flaccidum genome reveals primary factors for plant terrestrial adaptation.</title>
        <authorList>
            <person name="Hori K."/>
            <person name="Maruyama F."/>
            <person name="Fujisawa T."/>
            <person name="Togashi T."/>
            <person name="Yamamoto N."/>
            <person name="Seo M."/>
            <person name="Sato S."/>
            <person name="Yamada T."/>
            <person name="Mori H."/>
            <person name="Tajima N."/>
            <person name="Moriyama T."/>
            <person name="Ikeuchi M."/>
            <person name="Watanabe M."/>
            <person name="Wada H."/>
            <person name="Kobayashi K."/>
            <person name="Saito M."/>
            <person name="Masuda T."/>
            <person name="Sasaki-Sekimoto Y."/>
            <person name="Mashiguchi K."/>
            <person name="Awai K."/>
            <person name="Shimojima M."/>
            <person name="Masuda S."/>
            <person name="Iwai M."/>
            <person name="Nobusawa T."/>
            <person name="Narise T."/>
            <person name="Kondo S."/>
            <person name="Saito H."/>
            <person name="Sato R."/>
            <person name="Murakawa M."/>
            <person name="Ihara Y."/>
            <person name="Oshima-Yamada Y."/>
            <person name="Ohtaka K."/>
            <person name="Satoh M."/>
            <person name="Sonobe K."/>
            <person name="Ishii M."/>
            <person name="Ohtani R."/>
            <person name="Kanamori-Sato M."/>
            <person name="Honoki R."/>
            <person name="Miyazaki D."/>
            <person name="Mochizuki H."/>
            <person name="Umetsu J."/>
            <person name="Higashi K."/>
            <person name="Shibata D."/>
            <person name="Kamiya Y."/>
            <person name="Sato N."/>
            <person name="Nakamura Y."/>
            <person name="Tabata S."/>
            <person name="Ida S."/>
            <person name="Kurokawa K."/>
            <person name="Ohta H."/>
        </authorList>
    </citation>
    <scope>NUCLEOTIDE SEQUENCE [LARGE SCALE GENOMIC DNA]</scope>
    <source>
        <strain evidence="7 8">NIES-2285</strain>
    </source>
</reference>
<evidence type="ECO:0000256" key="4">
    <source>
        <dbReference type="ARBA" id="ARBA00022807"/>
    </source>
</evidence>
<evidence type="ECO:0000256" key="3">
    <source>
        <dbReference type="ARBA" id="ARBA00022801"/>
    </source>
</evidence>
<feature type="domain" description="NlpC/P60" evidence="6">
    <location>
        <begin position="144"/>
        <end position="292"/>
    </location>
</feature>
<evidence type="ECO:0000259" key="6">
    <source>
        <dbReference type="PROSITE" id="PS51935"/>
    </source>
</evidence>
<keyword evidence="5" id="KW-0732">Signal</keyword>
<feature type="signal peptide" evidence="5">
    <location>
        <begin position="1"/>
        <end position="26"/>
    </location>
</feature>
<dbReference type="Gene3D" id="3.90.1720.10">
    <property type="entry name" value="endopeptidase domain like (from Nostoc punctiforme)"/>
    <property type="match status" value="1"/>
</dbReference>
<dbReference type="PROSITE" id="PS51935">
    <property type="entry name" value="NLPC_P60"/>
    <property type="match status" value="1"/>
</dbReference>
<accession>A0A1Y1HZS0</accession>
<dbReference type="Pfam" id="PF00877">
    <property type="entry name" value="NLPC_P60"/>
    <property type="match status" value="1"/>
</dbReference>
<dbReference type="InterPro" id="IPR038765">
    <property type="entry name" value="Papain-like_cys_pep_sf"/>
</dbReference>
<dbReference type="PROSITE" id="PS51257">
    <property type="entry name" value="PROKAR_LIPOPROTEIN"/>
    <property type="match status" value="1"/>
</dbReference>
<feature type="chain" id="PRO_5012847164" description="NlpC/P60 domain-containing protein" evidence="5">
    <location>
        <begin position="27"/>
        <end position="292"/>
    </location>
</feature>
<dbReference type="PANTHER" id="PTHR47053:SF1">
    <property type="entry name" value="MUREIN DD-ENDOPEPTIDASE MEPH-RELATED"/>
    <property type="match status" value="1"/>
</dbReference>
<name>A0A1Y1HZS0_KLENI</name>
<evidence type="ECO:0000313" key="8">
    <source>
        <dbReference type="Proteomes" id="UP000054558"/>
    </source>
</evidence>
<keyword evidence="3" id="KW-0378">Hydrolase</keyword>
<evidence type="ECO:0000256" key="2">
    <source>
        <dbReference type="ARBA" id="ARBA00022670"/>
    </source>
</evidence>
<dbReference type="STRING" id="105231.A0A1Y1HZS0"/>
<dbReference type="SUPFAM" id="SSF54001">
    <property type="entry name" value="Cysteine proteinases"/>
    <property type="match status" value="1"/>
</dbReference>
<comment type="similarity">
    <text evidence="1">Belongs to the peptidase C40 family.</text>
</comment>
<keyword evidence="4" id="KW-0788">Thiol protease</keyword>
<organism evidence="7 8">
    <name type="scientific">Klebsormidium nitens</name>
    <name type="common">Green alga</name>
    <name type="synonym">Ulothrix nitens</name>
    <dbReference type="NCBI Taxonomy" id="105231"/>
    <lineage>
        <taxon>Eukaryota</taxon>
        <taxon>Viridiplantae</taxon>
        <taxon>Streptophyta</taxon>
        <taxon>Klebsormidiophyceae</taxon>
        <taxon>Klebsormidiales</taxon>
        <taxon>Klebsormidiaceae</taxon>
        <taxon>Klebsormidium</taxon>
    </lineage>
</organism>
<proteinExistence type="inferred from homology"/>